<dbReference type="GO" id="GO:0003697">
    <property type="term" value="F:single-stranded DNA binding"/>
    <property type="evidence" value="ECO:0007669"/>
    <property type="project" value="EnsemblFungi"/>
</dbReference>
<comment type="subcellular location">
    <subcellularLocation>
        <location evidence="1 6">Nucleus</location>
    </subcellularLocation>
</comment>
<dbReference type="GeneID" id="28942111"/>
<comment type="similarity">
    <text evidence="2">Belongs to the eukaryotic RPB7/RPC8 RNA polymerase subunit family.</text>
</comment>
<dbReference type="GO" id="GO:1990328">
    <property type="term" value="C:RPB4-RPB7 complex"/>
    <property type="evidence" value="ECO:0007669"/>
    <property type="project" value="EnsemblFungi"/>
</dbReference>
<dbReference type="CDD" id="cd04329">
    <property type="entry name" value="RNAP_II_Rpb7_N"/>
    <property type="match status" value="1"/>
</dbReference>
<dbReference type="SUPFAM" id="SSF88798">
    <property type="entry name" value="N-terminal, heterodimerisation domain of RBP7 (RpoE)"/>
    <property type="match status" value="1"/>
</dbReference>
<dbReference type="GO" id="GO:0060213">
    <property type="term" value="P:positive regulation of nuclear-transcribed mRNA poly(A) tail shortening"/>
    <property type="evidence" value="ECO:0007669"/>
    <property type="project" value="EnsemblFungi"/>
</dbReference>
<dbReference type="CDD" id="cd04462">
    <property type="entry name" value="S1_RNAPII_Rpb7"/>
    <property type="match status" value="1"/>
</dbReference>
<dbReference type="GO" id="GO:0045948">
    <property type="term" value="P:positive regulation of translational initiation"/>
    <property type="evidence" value="ECO:0007669"/>
    <property type="project" value="EnsemblFungi"/>
</dbReference>
<dbReference type="EMBL" id="LFWA01000018">
    <property type="protein sequence ID" value="KTW26294.1"/>
    <property type="molecule type" value="Genomic_DNA"/>
</dbReference>
<dbReference type="Proteomes" id="UP000053447">
    <property type="component" value="Unassembled WGS sequence"/>
</dbReference>
<proteinExistence type="inferred from homology"/>
<dbReference type="InterPro" id="IPR045113">
    <property type="entry name" value="Rpb7-like"/>
</dbReference>
<evidence type="ECO:0000259" key="7">
    <source>
        <dbReference type="Pfam" id="PF00575"/>
    </source>
</evidence>
<dbReference type="SUPFAM" id="SSF50249">
    <property type="entry name" value="Nucleic acid-binding proteins"/>
    <property type="match status" value="1"/>
</dbReference>
<evidence type="ECO:0000256" key="4">
    <source>
        <dbReference type="ARBA" id="ARBA00023163"/>
    </source>
</evidence>
<gene>
    <name evidence="9" type="ORF">T551_03593</name>
</gene>
<comment type="caution">
    <text evidence="9">The sequence shown here is derived from an EMBL/GenBank/DDBJ whole genome shotgun (WGS) entry which is preliminary data.</text>
</comment>
<dbReference type="Pfam" id="PF03876">
    <property type="entry name" value="SHS2_Rpb7-N"/>
    <property type="match status" value="1"/>
</dbReference>
<evidence type="ECO:0000313" key="10">
    <source>
        <dbReference type="Proteomes" id="UP000053447"/>
    </source>
</evidence>
<dbReference type="GO" id="GO:0000956">
    <property type="term" value="P:nuclear-transcribed mRNA catabolic process"/>
    <property type="evidence" value="ECO:0007669"/>
    <property type="project" value="EnsemblFungi"/>
</dbReference>
<dbReference type="RefSeq" id="XP_018227997.1">
    <property type="nucleotide sequence ID" value="XM_018375856.1"/>
</dbReference>
<evidence type="ECO:0000259" key="8">
    <source>
        <dbReference type="Pfam" id="PF03876"/>
    </source>
</evidence>
<evidence type="ECO:0000256" key="1">
    <source>
        <dbReference type="ARBA" id="ARBA00004123"/>
    </source>
</evidence>
<feature type="domain" description="RNA polymerase Rpb7-like N-terminal" evidence="8">
    <location>
        <begin position="20"/>
        <end position="77"/>
    </location>
</feature>
<dbReference type="FunFam" id="2.40.50.140:FF:000043">
    <property type="entry name" value="DNA-directed RNA polymerase II subunit RPB7"/>
    <property type="match status" value="1"/>
</dbReference>
<keyword evidence="5 6" id="KW-0539">Nucleus</keyword>
<sequence>MFIFILANIFGQFFLKDLTLRITLHPSFFGPRMRDYLKAKLLSDVEGTCSGNYGYIICVLDSNKIDIGKGRIVPGKGEAEFEVGYKAVVWRPFRGEVLDAIVSTVNKMGFFADVGPFSIFVSSHLIPSDLKFDPTSNPPSYASEDQLVEKGAKVRLKIVGTRNDATEIFAIGTIKEVVLYKW</sequence>
<reference evidence="10" key="1">
    <citation type="journal article" date="2016" name="Nat. Commun.">
        <title>Genome analysis of three Pneumocystis species reveals adaptation mechanisms to life exclusively in mammalian hosts.</title>
        <authorList>
            <person name="Ma L."/>
            <person name="Chen Z."/>
            <person name="Huang D.W."/>
            <person name="Kutty G."/>
            <person name="Ishihara M."/>
            <person name="Wang H."/>
            <person name="Abouelleil A."/>
            <person name="Bishop L."/>
            <person name="Davey E."/>
            <person name="Deng R."/>
            <person name="Deng X."/>
            <person name="Fan L."/>
            <person name="Fantoni G."/>
            <person name="Fitzgerald M."/>
            <person name="Gogineni E."/>
            <person name="Goldberg J.M."/>
            <person name="Handley G."/>
            <person name="Hu X."/>
            <person name="Huber C."/>
            <person name="Jiao X."/>
            <person name="Jones K."/>
            <person name="Levin J.Z."/>
            <person name="Liu Y."/>
            <person name="Macdonald P."/>
            <person name="Melnikov A."/>
            <person name="Raley C."/>
            <person name="Sassi M."/>
            <person name="Sherman B.T."/>
            <person name="Song X."/>
            <person name="Sykes S."/>
            <person name="Tran B."/>
            <person name="Walsh L."/>
            <person name="Xia Y."/>
            <person name="Yang J."/>
            <person name="Young S."/>
            <person name="Zeng Q."/>
            <person name="Zheng X."/>
            <person name="Stephens R."/>
            <person name="Nusbaum C."/>
            <person name="Birren B.W."/>
            <person name="Azadi P."/>
            <person name="Lempicki R.A."/>
            <person name="Cuomo C.A."/>
            <person name="Kovacs J.A."/>
        </authorList>
    </citation>
    <scope>NUCLEOTIDE SEQUENCE [LARGE SCALE GENOMIC DNA]</scope>
    <source>
        <strain evidence="10">RU7</strain>
    </source>
</reference>
<evidence type="ECO:0000256" key="3">
    <source>
        <dbReference type="ARBA" id="ARBA00022478"/>
    </source>
</evidence>
<dbReference type="GO" id="GO:0010590">
    <property type="term" value="P:regulation of septum digestion after cytokinesis"/>
    <property type="evidence" value="ECO:0007669"/>
    <property type="project" value="EnsemblFungi"/>
</dbReference>
<accession>A0A0W4ZD29</accession>
<dbReference type="eggNOG" id="KOG3298">
    <property type="taxonomic scope" value="Eukaryota"/>
</dbReference>
<dbReference type="PANTHER" id="PTHR12709:SF4">
    <property type="entry name" value="DNA-DIRECTED RNA POLYMERASE II SUBUNIT RPB7"/>
    <property type="match status" value="1"/>
</dbReference>
<dbReference type="STRING" id="1408657.A0A0W4ZD29"/>
<organism evidence="9 10">
    <name type="scientific">Pneumocystis jirovecii (strain RU7)</name>
    <name type="common">Human pneumocystis pneumonia agent</name>
    <dbReference type="NCBI Taxonomy" id="1408657"/>
    <lineage>
        <taxon>Eukaryota</taxon>
        <taxon>Fungi</taxon>
        <taxon>Dikarya</taxon>
        <taxon>Ascomycota</taxon>
        <taxon>Taphrinomycotina</taxon>
        <taxon>Pneumocystomycetes</taxon>
        <taxon>Pneumocystaceae</taxon>
        <taxon>Pneumocystis</taxon>
    </lineage>
</organism>
<evidence type="ECO:0000313" key="9">
    <source>
        <dbReference type="EMBL" id="KTW26294.1"/>
    </source>
</evidence>
<dbReference type="InterPro" id="IPR005576">
    <property type="entry name" value="Rpb7-like_N"/>
</dbReference>
<dbReference type="VEuPathDB" id="FungiDB:T551_03593"/>
<dbReference type="InterPro" id="IPR036898">
    <property type="entry name" value="RNA_pol_Rpb7-like_N_sf"/>
</dbReference>
<dbReference type="PANTHER" id="PTHR12709">
    <property type="entry name" value="DNA-DIRECTED RNA POLYMERASE II, III"/>
    <property type="match status" value="1"/>
</dbReference>
<dbReference type="GO" id="GO:0031369">
    <property type="term" value="F:translation initiation factor binding"/>
    <property type="evidence" value="ECO:0007669"/>
    <property type="project" value="EnsemblFungi"/>
</dbReference>
<dbReference type="GO" id="GO:0006368">
    <property type="term" value="P:transcription elongation by RNA polymerase II"/>
    <property type="evidence" value="ECO:0007669"/>
    <property type="project" value="EnsemblFungi"/>
</dbReference>
<name>A0A0W4ZD29_PNEJ7</name>
<dbReference type="Pfam" id="PF00575">
    <property type="entry name" value="S1"/>
    <property type="match status" value="1"/>
</dbReference>
<evidence type="ECO:0000256" key="6">
    <source>
        <dbReference type="RuleBase" id="RU369086"/>
    </source>
</evidence>
<protein>
    <recommendedName>
        <fullName evidence="6">DNA-directed RNA polymerase subunit</fullName>
    </recommendedName>
</protein>
<dbReference type="InterPro" id="IPR003029">
    <property type="entry name" value="S1_domain"/>
</dbReference>
<dbReference type="AlphaFoldDB" id="A0A0W4ZD29"/>
<evidence type="ECO:0000256" key="2">
    <source>
        <dbReference type="ARBA" id="ARBA00009307"/>
    </source>
</evidence>
<keyword evidence="10" id="KW-1185">Reference proteome</keyword>
<dbReference type="GO" id="GO:0003968">
    <property type="term" value="F:RNA-directed RNA polymerase activity"/>
    <property type="evidence" value="ECO:0007669"/>
    <property type="project" value="EnsemblFungi"/>
</dbReference>
<keyword evidence="4 6" id="KW-0804">Transcription</keyword>
<dbReference type="GO" id="GO:0000932">
    <property type="term" value="C:P-body"/>
    <property type="evidence" value="ECO:0007669"/>
    <property type="project" value="EnsemblFungi"/>
</dbReference>
<keyword evidence="3 6" id="KW-0240">DNA-directed RNA polymerase</keyword>
<dbReference type="Gene3D" id="3.30.1490.120">
    <property type="entry name" value="RNA polymerase Rpb7-like, N-terminal domain"/>
    <property type="match status" value="1"/>
</dbReference>
<feature type="domain" description="S1 motif" evidence="7">
    <location>
        <begin position="92"/>
        <end position="168"/>
    </location>
</feature>
<dbReference type="OrthoDB" id="1162399at2759"/>
<evidence type="ECO:0000256" key="5">
    <source>
        <dbReference type="ARBA" id="ARBA00023242"/>
    </source>
</evidence>
<dbReference type="GO" id="GO:0005665">
    <property type="term" value="C:RNA polymerase II, core complex"/>
    <property type="evidence" value="ECO:0007669"/>
    <property type="project" value="EnsemblFungi"/>
</dbReference>
<dbReference type="Gene3D" id="2.40.50.140">
    <property type="entry name" value="Nucleic acid-binding proteins"/>
    <property type="match status" value="1"/>
</dbReference>
<dbReference type="FunFam" id="3.30.1490.120:FF:000001">
    <property type="entry name" value="DNA-directed RNA polymerase II subunit RPB7"/>
    <property type="match status" value="1"/>
</dbReference>
<dbReference type="GO" id="GO:0006367">
    <property type="term" value="P:transcription initiation at RNA polymerase II promoter"/>
    <property type="evidence" value="ECO:0007669"/>
    <property type="project" value="EnsemblFungi"/>
</dbReference>
<dbReference type="InterPro" id="IPR012340">
    <property type="entry name" value="NA-bd_OB-fold"/>
</dbReference>
<comment type="function">
    <text evidence="6">DNA-dependent RNA polymerase which catalyzes the transcription of DNA into RNA using the four ribonucleoside triphosphates as substrates.</text>
</comment>
<dbReference type="GO" id="GO:0003727">
    <property type="term" value="F:single-stranded RNA binding"/>
    <property type="evidence" value="ECO:0007669"/>
    <property type="project" value="EnsemblFungi"/>
</dbReference>